<dbReference type="OrthoDB" id="386820at2759"/>
<feature type="region of interest" description="Disordered" evidence="1">
    <location>
        <begin position="159"/>
        <end position="231"/>
    </location>
</feature>
<feature type="compositionally biased region" description="Low complexity" evidence="1">
    <location>
        <begin position="433"/>
        <end position="448"/>
    </location>
</feature>
<feature type="signal peptide" evidence="3">
    <location>
        <begin position="1"/>
        <end position="24"/>
    </location>
</feature>
<name>A0A1Y3DYF0_PLAKN</name>
<feature type="region of interest" description="Disordered" evidence="1">
    <location>
        <begin position="243"/>
        <end position="288"/>
    </location>
</feature>
<feature type="compositionally biased region" description="Basic and acidic residues" evidence="1">
    <location>
        <begin position="523"/>
        <end position="538"/>
    </location>
</feature>
<keyword evidence="2" id="KW-0812">Transmembrane</keyword>
<keyword evidence="2" id="KW-0472">Membrane</keyword>
<dbReference type="Pfam" id="PF09716">
    <property type="entry name" value="ETRAMP"/>
    <property type="match status" value="1"/>
</dbReference>
<organism evidence="4 5">
    <name type="scientific">Plasmodium knowlesi</name>
    <dbReference type="NCBI Taxonomy" id="5850"/>
    <lineage>
        <taxon>Eukaryota</taxon>
        <taxon>Sar</taxon>
        <taxon>Alveolata</taxon>
        <taxon>Apicomplexa</taxon>
        <taxon>Aconoidasida</taxon>
        <taxon>Haemosporida</taxon>
        <taxon>Plasmodiidae</taxon>
        <taxon>Plasmodium</taxon>
        <taxon>Plasmodium (Plasmodium)</taxon>
    </lineage>
</organism>
<evidence type="ECO:0000313" key="5">
    <source>
        <dbReference type="Proteomes" id="UP000195012"/>
    </source>
</evidence>
<comment type="caution">
    <text evidence="4">The sequence shown here is derived from an EMBL/GenBank/DDBJ whole genome shotgun (WGS) entry which is preliminary data.</text>
</comment>
<feature type="compositionally biased region" description="Basic and acidic residues" evidence="1">
    <location>
        <begin position="193"/>
        <end position="220"/>
    </location>
</feature>
<dbReference type="eggNOG" id="ENOG502RSYC">
    <property type="taxonomic scope" value="Eukaryota"/>
</dbReference>
<feature type="region of interest" description="Disordered" evidence="1">
    <location>
        <begin position="120"/>
        <end position="147"/>
    </location>
</feature>
<feature type="compositionally biased region" description="Polar residues" evidence="1">
    <location>
        <begin position="648"/>
        <end position="678"/>
    </location>
</feature>
<sequence length="732" mass="80982">MRIYNAFFLFQLLLVSCCFIPCLSHKPHQPTVGSLHALKSMENKMQMRRSRRKKIILYSIGSILALATVIATGVGIGMYMKKKKKNSLENVQEVESERSGKEKEEPILLMNKSEVEKVEIKGDSEEVTQKTSSPSEGIHTETSMSEKVDAQAIISDRMKNEPTDNKPLNIEETVAEPPSLEIGDAEVEIEPFSTDKDLSSIENVTDKTNDTLTPESKDFSESVFEENLDDNHRPLKLEDALIDTPISDDEQSEFSGKTNEIESGYNAKSGNGDGTTSSSTSNKYSGISSQDKWNKFYETGIEPPIVPVKYEKVGIKDTLQMGSEEIPVKNDDSASNNILDVEEVSTSNKEIFTDKDLSSIENVTDKTNDTLTAESKDFSESVFEENLDDNCRPLKLEDALIDTPISDDEQSEFSGNTNEIDSDYNTKNVNGDGTTSSSSSNKNSGISSQDKWNKFYETGIEPPIVPVKYEKVGIKDTPQMVSEEIPVKNNDSASNNILDVEEVPTSNKEIFMDKDLSSIENVTDKTNDTLTPESKDFSESVLEENLDDNHRPLKLEDALIDTPISDDEQSEFSGKTNEIESGYNAKNVNSDETTSSSSSNKNSGISSQDKWNKFYETGIEPPIVPVKYEKVGIKDTPQMVSEEIPVKNNDSASTNVSDAGEMSTSNKESSPSKKYTSPKNRDSGKISSSTRVYRNPSSGNTGFGLRLYTDASGSNSNKGRTRGPQIKIRKRN</sequence>
<dbReference type="Proteomes" id="UP000195012">
    <property type="component" value="Unassembled WGS sequence"/>
</dbReference>
<feature type="compositionally biased region" description="Polar residues" evidence="1">
    <location>
        <begin position="412"/>
        <end position="432"/>
    </location>
</feature>
<dbReference type="InterPro" id="IPR006389">
    <property type="entry name" value="Early_transc_mb_plasmodium"/>
</dbReference>
<dbReference type="VEuPathDB" id="PlasmoDB:PKNOH_S03332900"/>
<dbReference type="EMBL" id="NETL01000017">
    <property type="protein sequence ID" value="OTN68228.1"/>
    <property type="molecule type" value="Genomic_DNA"/>
</dbReference>
<evidence type="ECO:0000256" key="1">
    <source>
        <dbReference type="SAM" id="MobiDB-lite"/>
    </source>
</evidence>
<protein>
    <submittedName>
        <fullName evidence="4">Putative Early transcribed membrane protein</fullName>
    </submittedName>
</protein>
<reference evidence="4 5" key="1">
    <citation type="submission" date="2017-05" db="EMBL/GenBank/DDBJ databases">
        <title>PacBio assembly of a Plasmodium knowlesi genome sequence with Hi-C correction and manual annotation of the SICAvar gene family.</title>
        <authorList>
            <person name="Lapp S.A."/>
            <person name="Geraldo J.A."/>
            <person name="Chien J.-T."/>
            <person name="Ay F."/>
            <person name="Pakala S.B."/>
            <person name="Batugedara G."/>
            <person name="Humphrey J.C."/>
            <person name="Debarry J.D."/>
            <person name="Le Roch K.G."/>
            <person name="Galinski M.R."/>
            <person name="Kissinger J.C."/>
        </authorList>
    </citation>
    <scope>NUCLEOTIDE SEQUENCE [LARGE SCALE GENOMIC DNA]</scope>
    <source>
        <strain evidence="5">Malayan Strain Pk1 (A+)</strain>
    </source>
</reference>
<feature type="compositionally biased region" description="Low complexity" evidence="1">
    <location>
        <begin position="587"/>
        <end position="607"/>
    </location>
</feature>
<dbReference type="NCBIfam" id="TIGR01495">
    <property type="entry name" value="ETRAMP"/>
    <property type="match status" value="1"/>
</dbReference>
<feature type="transmembrane region" description="Helical" evidence="2">
    <location>
        <begin position="55"/>
        <end position="80"/>
    </location>
</feature>
<evidence type="ECO:0000256" key="2">
    <source>
        <dbReference type="SAM" id="Phobius"/>
    </source>
</evidence>
<gene>
    <name evidence="4" type="primary">ETRAMP</name>
    <name evidence="4" type="ORF">PKNOH_S03332900</name>
</gene>
<feature type="region of interest" description="Disordered" evidence="1">
    <location>
        <begin position="639"/>
        <end position="732"/>
    </location>
</feature>
<evidence type="ECO:0000256" key="3">
    <source>
        <dbReference type="SAM" id="SignalP"/>
    </source>
</evidence>
<dbReference type="VEuPathDB" id="PlasmoDB:PKA1H_060023300"/>
<feature type="compositionally biased region" description="Polar residues" evidence="1">
    <location>
        <begin position="685"/>
        <end position="700"/>
    </location>
</feature>
<dbReference type="PROSITE" id="PS51257">
    <property type="entry name" value="PROKAR_LIPOPROTEIN"/>
    <property type="match status" value="1"/>
</dbReference>
<feature type="compositionally biased region" description="Polar residues" evidence="1">
    <location>
        <begin position="129"/>
        <end position="143"/>
    </location>
</feature>
<accession>A0A1Y3DYF0</accession>
<dbReference type="VEuPathDB" id="PlasmoDB:PKNH_0618000"/>
<dbReference type="OMA" id="QDKWNKF"/>
<proteinExistence type="predicted"/>
<evidence type="ECO:0000313" key="4">
    <source>
        <dbReference type="EMBL" id="OTN68228.1"/>
    </source>
</evidence>
<feature type="region of interest" description="Disordered" evidence="1">
    <location>
        <begin position="401"/>
        <end position="449"/>
    </location>
</feature>
<keyword evidence="3" id="KW-0732">Signal</keyword>
<feature type="region of interest" description="Disordered" evidence="1">
    <location>
        <begin position="523"/>
        <end position="608"/>
    </location>
</feature>
<keyword evidence="2" id="KW-1133">Transmembrane helix</keyword>
<feature type="compositionally biased region" description="Basic and acidic residues" evidence="1">
    <location>
        <begin position="547"/>
        <end position="557"/>
    </location>
</feature>
<feature type="chain" id="PRO_5010990612" evidence="3">
    <location>
        <begin position="25"/>
        <end position="732"/>
    </location>
</feature>
<dbReference type="AlphaFoldDB" id="A0A1Y3DYF0"/>